<protein>
    <submittedName>
        <fullName evidence="2">Uncharacterized protein</fullName>
    </submittedName>
</protein>
<comment type="caution">
    <text evidence="2">The sequence shown here is derived from an EMBL/GenBank/DDBJ whole genome shotgun (WGS) entry which is preliminary data.</text>
</comment>
<sequence length="84" mass="8382">MTPDDTLPVNPTLAPHTPPTAPDTHAGPGPMPDTLPDAPPVPTPSTDGLNAQEIATLIGGGDASRAEANEALAGAEHLDDPSES</sequence>
<evidence type="ECO:0000313" key="3">
    <source>
        <dbReference type="Proteomes" id="UP000056209"/>
    </source>
</evidence>
<proteinExistence type="predicted"/>
<feature type="compositionally biased region" description="Pro residues" evidence="1">
    <location>
        <begin position="29"/>
        <end position="43"/>
    </location>
</feature>
<dbReference type="EMBL" id="BCMS01000001">
    <property type="protein sequence ID" value="GAQ20512.1"/>
    <property type="molecule type" value="Genomic_DNA"/>
</dbReference>
<feature type="region of interest" description="Disordered" evidence="1">
    <location>
        <begin position="1"/>
        <end position="84"/>
    </location>
</feature>
<evidence type="ECO:0000256" key="1">
    <source>
        <dbReference type="SAM" id="MobiDB-lite"/>
    </source>
</evidence>
<accession>A0A100HH78</accession>
<dbReference type="OrthoDB" id="71147at2"/>
<gene>
    <name evidence="2" type="ORF">DEIGR_100539</name>
</gene>
<keyword evidence="3" id="KW-1185">Reference proteome</keyword>
<evidence type="ECO:0000313" key="2">
    <source>
        <dbReference type="EMBL" id="GAQ20512.1"/>
    </source>
</evidence>
<reference evidence="3" key="1">
    <citation type="submission" date="2015-11" db="EMBL/GenBank/DDBJ databases">
        <title>Draft Genome Sequence of the Radioresistant Bacterium Deinococcus grandis, Isolated from Freshwater Fish in Japan.</title>
        <authorList>
            <person name="Satoh K."/>
            <person name="Onodera T."/>
            <person name="Omoso K."/>
            <person name="Takeda-Yano K."/>
            <person name="Katayama T."/>
            <person name="Oono Y."/>
            <person name="Narumi I."/>
        </authorList>
    </citation>
    <scope>NUCLEOTIDE SEQUENCE [LARGE SCALE GENOMIC DNA]</scope>
    <source>
        <strain evidence="3">ATCC 43672</strain>
    </source>
</reference>
<dbReference type="AlphaFoldDB" id="A0A100HH78"/>
<name>A0A100HH78_9DEIO</name>
<organism evidence="2 3">
    <name type="scientific">Deinococcus grandis</name>
    <dbReference type="NCBI Taxonomy" id="57498"/>
    <lineage>
        <taxon>Bacteria</taxon>
        <taxon>Thermotogati</taxon>
        <taxon>Deinococcota</taxon>
        <taxon>Deinococci</taxon>
        <taxon>Deinococcales</taxon>
        <taxon>Deinococcaceae</taxon>
        <taxon>Deinococcus</taxon>
    </lineage>
</organism>
<dbReference type="RefSeq" id="WP_058975047.1">
    <property type="nucleotide sequence ID" value="NZ_BCMS01000001.1"/>
</dbReference>
<dbReference type="Proteomes" id="UP000056209">
    <property type="component" value="Unassembled WGS sequence"/>
</dbReference>